<keyword evidence="1" id="KW-1133">Transmembrane helix</keyword>
<sequence length="56" mass="6229">MSRRKLKEALAIALAGIPVLIVIGLLIWISTHIPCAWFQFAKAAEVPARCLTNFKH</sequence>
<organism evidence="2 3">
    <name type="scientific">Kribbella italica</name>
    <dbReference type="NCBI Taxonomy" id="1540520"/>
    <lineage>
        <taxon>Bacteria</taxon>
        <taxon>Bacillati</taxon>
        <taxon>Actinomycetota</taxon>
        <taxon>Actinomycetes</taxon>
        <taxon>Propionibacteriales</taxon>
        <taxon>Kribbellaceae</taxon>
        <taxon>Kribbella</taxon>
    </lineage>
</organism>
<protein>
    <submittedName>
        <fullName evidence="2">Uncharacterized protein</fullName>
    </submittedName>
</protein>
<reference evidence="2 3" key="1">
    <citation type="submission" date="2020-08" db="EMBL/GenBank/DDBJ databases">
        <title>Sequencing the genomes of 1000 actinobacteria strains.</title>
        <authorList>
            <person name="Klenk H.-P."/>
        </authorList>
    </citation>
    <scope>NUCLEOTIDE SEQUENCE [LARGE SCALE GENOMIC DNA]</scope>
    <source>
        <strain evidence="2 3">DSM 28967</strain>
    </source>
</reference>
<dbReference type="RefSeq" id="WP_184793289.1">
    <property type="nucleotide sequence ID" value="NZ_JACHMY010000001.1"/>
</dbReference>
<evidence type="ECO:0000313" key="2">
    <source>
        <dbReference type="EMBL" id="MBB5833396.1"/>
    </source>
</evidence>
<keyword evidence="1" id="KW-0812">Transmembrane</keyword>
<feature type="transmembrane region" description="Helical" evidence="1">
    <location>
        <begin position="9"/>
        <end position="29"/>
    </location>
</feature>
<name>A0A7W9J0H3_9ACTN</name>
<evidence type="ECO:0000256" key="1">
    <source>
        <dbReference type="SAM" id="Phobius"/>
    </source>
</evidence>
<evidence type="ECO:0000313" key="3">
    <source>
        <dbReference type="Proteomes" id="UP000549971"/>
    </source>
</evidence>
<comment type="caution">
    <text evidence="2">The sequence shown here is derived from an EMBL/GenBank/DDBJ whole genome shotgun (WGS) entry which is preliminary data.</text>
</comment>
<dbReference type="AlphaFoldDB" id="A0A7W9J0H3"/>
<keyword evidence="3" id="KW-1185">Reference proteome</keyword>
<dbReference type="Proteomes" id="UP000549971">
    <property type="component" value="Unassembled WGS sequence"/>
</dbReference>
<accession>A0A7W9J0H3</accession>
<proteinExistence type="predicted"/>
<gene>
    <name evidence="2" type="ORF">HDA39_000130</name>
</gene>
<keyword evidence="1" id="KW-0472">Membrane</keyword>
<dbReference type="EMBL" id="JACHMY010000001">
    <property type="protein sequence ID" value="MBB5833396.1"/>
    <property type="molecule type" value="Genomic_DNA"/>
</dbReference>